<evidence type="ECO:0000259" key="1">
    <source>
        <dbReference type="Pfam" id="PF13280"/>
    </source>
</evidence>
<dbReference type="Pfam" id="PF26109">
    <property type="entry name" value="WHD_BrxR"/>
    <property type="match status" value="1"/>
</dbReference>
<proteinExistence type="predicted"/>
<dbReference type="OrthoDB" id="6620579at2"/>
<evidence type="ECO:0000259" key="3">
    <source>
        <dbReference type="Pfam" id="PF26109"/>
    </source>
</evidence>
<sequence>MNKISFLQLQNEDSSLAERMAYIDFKLRFTGFINRSDLNDMFGLAEAAASKMMKKYTEIRPNNMEYNRSLRANAITVDTFEPLIIVDAETALGMLANGFNKHKLIDKPMLSYSRVGNIPNKLSVDSVSKITRSISCGYAIHTDYHSRSSNKKEQRTLFPLAIVFDGKHWIFRAYNENDGRFKNFSFTNALNVIEDSSLIRDSFKELAQDKEWNTQVPLLLIPHKNLTKQQQQDIKLDFGIKDESKIILTERAALLWILKNQWFIDDRTDSEILKDTELNKCKFYKFKLTNKDMVDVMTENLQPAIDNMK</sequence>
<feature type="domain" description="DNA-binding transcriptional repressor CapW winged helix-turn-helix" evidence="3">
    <location>
        <begin position="17"/>
        <end position="86"/>
    </location>
</feature>
<accession>A0A4Q5KL30</accession>
<evidence type="ECO:0000259" key="2">
    <source>
        <dbReference type="Pfam" id="PF26107"/>
    </source>
</evidence>
<dbReference type="EMBL" id="SEZJ01000013">
    <property type="protein sequence ID" value="RYU45470.1"/>
    <property type="molecule type" value="Genomic_DNA"/>
</dbReference>
<evidence type="ECO:0000313" key="5">
    <source>
        <dbReference type="Proteomes" id="UP000293465"/>
    </source>
</evidence>
<name>A0A4Q5KL30_9GAMM</name>
<organism evidence="4 5">
    <name type="scientific">Aliivibrio finisterrensis</name>
    <dbReference type="NCBI Taxonomy" id="511998"/>
    <lineage>
        <taxon>Bacteria</taxon>
        <taxon>Pseudomonadati</taxon>
        <taxon>Pseudomonadota</taxon>
        <taxon>Gammaproteobacteria</taxon>
        <taxon>Vibrionales</taxon>
        <taxon>Vibrionaceae</taxon>
        <taxon>Aliivibrio</taxon>
    </lineage>
</organism>
<comment type="caution">
    <text evidence="4">The sequence shown here is derived from an EMBL/GenBank/DDBJ whole genome shotgun (WGS) entry which is preliminary data.</text>
</comment>
<dbReference type="GeneID" id="56276231"/>
<reference evidence="4 5" key="1">
    <citation type="submission" date="2019-02" db="EMBL/GenBank/DDBJ databases">
        <title>Genome sequences of Aliivibrio finisterrensis strains from farmed Atlantic salmon.</title>
        <authorList>
            <person name="Bowman J.P."/>
        </authorList>
    </citation>
    <scope>NUCLEOTIDE SEQUENCE [LARGE SCALE GENOMIC DNA]</scope>
    <source>
        <strain evidence="4 5">A32</strain>
    </source>
</reference>
<dbReference type="PROSITE" id="PS52050">
    <property type="entry name" value="WYL"/>
    <property type="match status" value="1"/>
</dbReference>
<dbReference type="PIRSF" id="PIRSF015558">
    <property type="entry name" value="Txn_reg_DeoR_prd"/>
    <property type="match status" value="1"/>
</dbReference>
<dbReference type="InterPro" id="IPR026881">
    <property type="entry name" value="WYL_dom"/>
</dbReference>
<evidence type="ECO:0000313" key="4">
    <source>
        <dbReference type="EMBL" id="RYU45470.1"/>
    </source>
</evidence>
<dbReference type="Proteomes" id="UP000293465">
    <property type="component" value="Unassembled WGS sequence"/>
</dbReference>
<protein>
    <submittedName>
        <fullName evidence="4">Transcriptional regulator</fullName>
    </submittedName>
</protein>
<feature type="domain" description="WYL" evidence="1">
    <location>
        <begin position="128"/>
        <end position="185"/>
    </location>
</feature>
<dbReference type="InterPro" id="IPR016634">
    <property type="entry name" value="CapW-like"/>
</dbReference>
<dbReference type="InterPro" id="IPR059020">
    <property type="entry name" value="CapW_CTD"/>
</dbReference>
<dbReference type="RefSeq" id="WP_130087899.1">
    <property type="nucleotide sequence ID" value="NZ_SEZJ01000013.1"/>
</dbReference>
<dbReference type="InterPro" id="IPR059019">
    <property type="entry name" value="WHD_CapW"/>
</dbReference>
<feature type="domain" description="DNA-binding transcriptional repressor CapW C-terminal dimerisation" evidence="2">
    <location>
        <begin position="216"/>
        <end position="270"/>
    </location>
</feature>
<gene>
    <name evidence="4" type="ORF">ERW49_14270</name>
</gene>
<dbReference type="AlphaFoldDB" id="A0A4Q5KL30"/>
<dbReference type="Pfam" id="PF13280">
    <property type="entry name" value="WYL"/>
    <property type="match status" value="1"/>
</dbReference>
<dbReference type="Pfam" id="PF26107">
    <property type="entry name" value="BrxR_CTD"/>
    <property type="match status" value="1"/>
</dbReference>